<protein>
    <submittedName>
        <fullName evidence="2">DUF2165 domain-containing protein</fullName>
    </submittedName>
</protein>
<dbReference type="RefSeq" id="WP_339553386.1">
    <property type="nucleotide sequence ID" value="NZ_CP159258.1"/>
</dbReference>
<feature type="transmembrane region" description="Helical" evidence="1">
    <location>
        <begin position="113"/>
        <end position="136"/>
    </location>
</feature>
<proteinExistence type="predicted"/>
<evidence type="ECO:0000313" key="2">
    <source>
        <dbReference type="EMBL" id="XCG72853.1"/>
    </source>
</evidence>
<feature type="transmembrane region" description="Helical" evidence="1">
    <location>
        <begin position="12"/>
        <end position="33"/>
    </location>
</feature>
<accession>A0AAU8DXJ4</accession>
<organism evidence="2">
    <name type="scientific">Pseudomonas sp. MYb327</name>
    <dbReference type="NCBI Taxonomy" id="2745230"/>
    <lineage>
        <taxon>Bacteria</taxon>
        <taxon>Pseudomonadati</taxon>
        <taxon>Pseudomonadota</taxon>
        <taxon>Gammaproteobacteria</taxon>
        <taxon>Pseudomonadales</taxon>
        <taxon>Pseudomonadaceae</taxon>
        <taxon>Pseudomonas</taxon>
    </lineage>
</organism>
<keyword evidence="1" id="KW-0812">Transmembrane</keyword>
<keyword evidence="1" id="KW-0472">Membrane</keyword>
<feature type="transmembrane region" description="Helical" evidence="1">
    <location>
        <begin position="148"/>
        <end position="165"/>
    </location>
</feature>
<dbReference type="AlphaFoldDB" id="A0AAU8DXJ4"/>
<feature type="transmembrane region" description="Helical" evidence="1">
    <location>
        <begin position="72"/>
        <end position="92"/>
    </location>
</feature>
<dbReference type="Pfam" id="PF09933">
    <property type="entry name" value="DUF2165"/>
    <property type="match status" value="1"/>
</dbReference>
<dbReference type="EMBL" id="CP159258">
    <property type="protein sequence ID" value="XCG72853.1"/>
    <property type="molecule type" value="Genomic_DNA"/>
</dbReference>
<evidence type="ECO:0000256" key="1">
    <source>
        <dbReference type="SAM" id="Phobius"/>
    </source>
</evidence>
<gene>
    <name evidence="2" type="ORF">ABVN21_19115</name>
</gene>
<name>A0AAU8DXJ4_9PSED</name>
<sequence length="169" mass="20097">MNQLTTSQVIKISKASIMLFISFFGLLMMYSNITDYATNYEYLAHILSMDTTRDDHKYAHRAITSPMIHHRIYWFIITLEVMFTVFCMVGTFQLFKNINTTTKEFHEAKKYALIGLLIALFLYYVCFQIIGVEWFNMDESVQWSYKDWARHIIDFMLPALIYVAIRIEH</sequence>
<keyword evidence="1" id="KW-1133">Transmembrane helix</keyword>
<dbReference type="InterPro" id="IPR018681">
    <property type="entry name" value="DUF2165_transmembrane"/>
</dbReference>
<reference evidence="2" key="1">
    <citation type="submission" date="2024-06" db="EMBL/GenBank/DDBJ databases">
        <title>The Caenorhabditis elegans bacterial microbiome influences microsporidia infection through nutrient limitation and inhibiting parasite invasion.</title>
        <authorList>
            <person name="Tamim El Jarkass H."/>
            <person name="Castelblanco S."/>
            <person name="Kaur M."/>
            <person name="Wan Y.C."/>
            <person name="Ellis A.E."/>
            <person name="Sheldon R.D."/>
            <person name="Lien E.C."/>
            <person name="Burton N.O."/>
            <person name="Wright G.D."/>
            <person name="Reinke A.W."/>
        </authorList>
    </citation>
    <scope>NUCLEOTIDE SEQUENCE</scope>
    <source>
        <strain evidence="2">MYb327</strain>
    </source>
</reference>